<dbReference type="PANTHER" id="PTHR19370:SF171">
    <property type="entry name" value="NADH-CYTOCHROME B5 REDUCTASE 2"/>
    <property type="match status" value="1"/>
</dbReference>
<keyword evidence="11" id="KW-0496">Mitochondrion</keyword>
<keyword evidence="12" id="KW-0472">Membrane</keyword>
<evidence type="ECO:0000256" key="15">
    <source>
        <dbReference type="RuleBase" id="RU361226"/>
    </source>
</evidence>
<dbReference type="Pfam" id="PF00175">
    <property type="entry name" value="NAD_binding_1"/>
    <property type="match status" value="1"/>
</dbReference>
<evidence type="ECO:0000256" key="12">
    <source>
        <dbReference type="ARBA" id="ARBA00023136"/>
    </source>
</evidence>
<dbReference type="Gene3D" id="2.40.30.10">
    <property type="entry name" value="Translation factors"/>
    <property type="match status" value="1"/>
</dbReference>
<dbReference type="Pfam" id="PF00970">
    <property type="entry name" value="FAD_binding_6"/>
    <property type="match status" value="1"/>
</dbReference>
<evidence type="ECO:0000313" key="18">
    <source>
        <dbReference type="Proteomes" id="UP001165120"/>
    </source>
</evidence>
<evidence type="ECO:0000256" key="10">
    <source>
        <dbReference type="ARBA" id="ARBA00023027"/>
    </source>
</evidence>
<evidence type="ECO:0000259" key="16">
    <source>
        <dbReference type="PROSITE" id="PS51384"/>
    </source>
</evidence>
<dbReference type="CDD" id="cd06183">
    <property type="entry name" value="cyt_b5_reduct_like"/>
    <property type="match status" value="1"/>
</dbReference>
<feature type="binding site" evidence="14">
    <location>
        <position position="128"/>
    </location>
    <ligand>
        <name>FAD</name>
        <dbReference type="ChEBI" id="CHEBI:57692"/>
    </ligand>
</feature>
<keyword evidence="5" id="KW-0812">Transmembrane</keyword>
<dbReference type="PROSITE" id="PS51384">
    <property type="entry name" value="FAD_FR"/>
    <property type="match status" value="1"/>
</dbReference>
<keyword evidence="8" id="KW-1133">Transmembrane helix</keyword>
<sequence>MSIFSRNLLTNYKIAIPIVAGIGSAYYLSTMSTSTIKNDPAPKAFTGDDQWIDLKLKSAKSLSSNTKEFIFDLPSKDQVSGLIVASCLLTKFVTPKGSNVIRPYTPISDVNDKGEIQFVIKRYPDGKMSNHIFDLKENDTLSFKGPILKWKWEENQFREITLIGGGTGITPLYQLIHKILTNPNDNTRISLIYGSTSPEDILLKGELDSLAQTHPQQFSIDYFVDKAPTGTEFNGKVGYITEEDLKKSLFGPSNDSHVFVCGPPPLYKAISGNKVSPSDQGEVTGILANLGYTKEHVFKF</sequence>
<keyword evidence="4 14" id="KW-0285">Flavoprotein</keyword>
<evidence type="ECO:0000256" key="4">
    <source>
        <dbReference type="ARBA" id="ARBA00022630"/>
    </source>
</evidence>
<accession>A0A9W6SV67</accession>
<dbReference type="SUPFAM" id="SSF52343">
    <property type="entry name" value="Ferredoxin reductase-like, C-terminal NADP-linked domain"/>
    <property type="match status" value="1"/>
</dbReference>
<comment type="catalytic activity">
    <reaction evidence="13 15">
        <text>2 Fe(III)-[cytochrome b5] + NADH = 2 Fe(II)-[cytochrome b5] + NAD(+) + H(+)</text>
        <dbReference type="Rhea" id="RHEA:46680"/>
        <dbReference type="Rhea" id="RHEA-COMP:10438"/>
        <dbReference type="Rhea" id="RHEA-COMP:10439"/>
        <dbReference type="ChEBI" id="CHEBI:15378"/>
        <dbReference type="ChEBI" id="CHEBI:29033"/>
        <dbReference type="ChEBI" id="CHEBI:29034"/>
        <dbReference type="ChEBI" id="CHEBI:57540"/>
        <dbReference type="ChEBI" id="CHEBI:57945"/>
        <dbReference type="EC" id="1.6.2.2"/>
    </reaction>
</comment>
<feature type="binding site" evidence="14">
    <location>
        <position position="129"/>
    </location>
    <ligand>
        <name>FAD</name>
        <dbReference type="ChEBI" id="CHEBI:57692"/>
    </ligand>
</feature>
<evidence type="ECO:0000256" key="14">
    <source>
        <dbReference type="PIRSR" id="PIRSR601834-1"/>
    </source>
</evidence>
<evidence type="ECO:0000256" key="2">
    <source>
        <dbReference type="ARBA" id="ARBA00004572"/>
    </source>
</evidence>
<evidence type="ECO:0000256" key="7">
    <source>
        <dbReference type="ARBA" id="ARBA00022827"/>
    </source>
</evidence>
<comment type="caution">
    <text evidence="17">The sequence shown here is derived from an EMBL/GenBank/DDBJ whole genome shotgun (WGS) entry which is preliminary data.</text>
</comment>
<organism evidence="17 18">
    <name type="scientific">Candida boidinii</name>
    <name type="common">Yeast</name>
    <dbReference type="NCBI Taxonomy" id="5477"/>
    <lineage>
        <taxon>Eukaryota</taxon>
        <taxon>Fungi</taxon>
        <taxon>Dikarya</taxon>
        <taxon>Ascomycota</taxon>
        <taxon>Saccharomycotina</taxon>
        <taxon>Pichiomycetes</taxon>
        <taxon>Pichiales</taxon>
        <taxon>Pichiaceae</taxon>
        <taxon>Ogataea</taxon>
        <taxon>Ogataea/Candida clade</taxon>
    </lineage>
</organism>
<dbReference type="InterPro" id="IPR001834">
    <property type="entry name" value="CBR-like"/>
</dbReference>
<dbReference type="InterPro" id="IPR039261">
    <property type="entry name" value="FNR_nucleotide-bd"/>
</dbReference>
<comment type="similarity">
    <text evidence="3 15">Belongs to the flavoprotein pyridine nucleotide cytochrome reductase family.</text>
</comment>
<feature type="binding site" evidence="14">
    <location>
        <position position="104"/>
    </location>
    <ligand>
        <name>FAD</name>
        <dbReference type="ChEBI" id="CHEBI:57692"/>
    </ligand>
</feature>
<keyword evidence="18" id="KW-1185">Reference proteome</keyword>
<dbReference type="FunFam" id="2.40.30.10:FF:000032">
    <property type="entry name" value="NADH-cytochrome b5 reductase"/>
    <property type="match status" value="1"/>
</dbReference>
<evidence type="ECO:0000256" key="6">
    <source>
        <dbReference type="ARBA" id="ARBA00022787"/>
    </source>
</evidence>
<dbReference type="FunFam" id="3.40.50.80:FF:000009">
    <property type="entry name" value="NADH-cytochrome b5 reductase"/>
    <property type="match status" value="1"/>
</dbReference>
<dbReference type="PRINTS" id="PR00371">
    <property type="entry name" value="FPNCR"/>
</dbReference>
<gene>
    <name evidence="17" type="ORF">Cboi02_000023400</name>
</gene>
<reference evidence="17" key="1">
    <citation type="submission" date="2023-04" db="EMBL/GenBank/DDBJ databases">
        <title>Candida boidinii NBRC 10035.</title>
        <authorList>
            <person name="Ichikawa N."/>
            <person name="Sato H."/>
            <person name="Tonouchi N."/>
        </authorList>
    </citation>
    <scope>NUCLEOTIDE SEQUENCE</scope>
    <source>
        <strain evidence="17">NBRC 10035</strain>
    </source>
</reference>
<dbReference type="InterPro" id="IPR017938">
    <property type="entry name" value="Riboflavin_synthase-like_b-brl"/>
</dbReference>
<dbReference type="InterPro" id="IPR017927">
    <property type="entry name" value="FAD-bd_FR_type"/>
</dbReference>
<dbReference type="GO" id="GO:0006696">
    <property type="term" value="P:ergosterol biosynthetic process"/>
    <property type="evidence" value="ECO:0007669"/>
    <property type="project" value="TreeGrafter"/>
</dbReference>
<keyword evidence="10 15" id="KW-0520">NAD</keyword>
<keyword evidence="7 14" id="KW-0274">FAD</keyword>
<evidence type="ECO:0000256" key="3">
    <source>
        <dbReference type="ARBA" id="ARBA00006105"/>
    </source>
</evidence>
<dbReference type="PRINTS" id="PR00406">
    <property type="entry name" value="CYTB5RDTASE"/>
</dbReference>
<feature type="binding site" evidence="14">
    <location>
        <position position="170"/>
    </location>
    <ligand>
        <name>FAD</name>
        <dbReference type="ChEBI" id="CHEBI:57692"/>
    </ligand>
</feature>
<keyword evidence="9 15" id="KW-0560">Oxidoreductase</keyword>
<evidence type="ECO:0000256" key="13">
    <source>
        <dbReference type="ARBA" id="ARBA00047682"/>
    </source>
</evidence>
<evidence type="ECO:0000256" key="5">
    <source>
        <dbReference type="ARBA" id="ARBA00022692"/>
    </source>
</evidence>
<dbReference type="InterPro" id="IPR001709">
    <property type="entry name" value="Flavoprot_Pyr_Nucl_cyt_Rdtase"/>
</dbReference>
<feature type="binding site" evidence="14">
    <location>
        <position position="103"/>
    </location>
    <ligand>
        <name>FAD</name>
        <dbReference type="ChEBI" id="CHEBI:57692"/>
    </ligand>
</feature>
<name>A0A9W6SV67_CANBO</name>
<evidence type="ECO:0000256" key="11">
    <source>
        <dbReference type="ARBA" id="ARBA00023128"/>
    </source>
</evidence>
<dbReference type="Gene3D" id="3.40.50.80">
    <property type="entry name" value="Nucleotide-binding domain of ferredoxin-NADP reductase (FNR) module"/>
    <property type="match status" value="1"/>
</dbReference>
<evidence type="ECO:0000256" key="9">
    <source>
        <dbReference type="ARBA" id="ARBA00023002"/>
    </source>
</evidence>
<dbReference type="GO" id="GO:0005741">
    <property type="term" value="C:mitochondrial outer membrane"/>
    <property type="evidence" value="ECO:0007669"/>
    <property type="project" value="UniProtKB-SubCell"/>
</dbReference>
<dbReference type="PANTHER" id="PTHR19370">
    <property type="entry name" value="NADH-CYTOCHROME B5 REDUCTASE"/>
    <property type="match status" value="1"/>
</dbReference>
<evidence type="ECO:0000256" key="8">
    <source>
        <dbReference type="ARBA" id="ARBA00022989"/>
    </source>
</evidence>
<comment type="cofactor">
    <cofactor evidence="1 14 15">
        <name>FAD</name>
        <dbReference type="ChEBI" id="CHEBI:57692"/>
    </cofactor>
</comment>
<protein>
    <recommendedName>
        <fullName evidence="15">NADH-cytochrome b5 reductase</fullName>
        <ecNumber evidence="15">1.6.2.2</ecNumber>
    </recommendedName>
</protein>
<feature type="binding site" evidence="14">
    <location>
        <position position="127"/>
    </location>
    <ligand>
        <name>FAD</name>
        <dbReference type="ChEBI" id="CHEBI:57692"/>
    </ligand>
</feature>
<feature type="binding site" evidence="14">
    <location>
        <position position="102"/>
    </location>
    <ligand>
        <name>FAD</name>
        <dbReference type="ChEBI" id="CHEBI:57692"/>
    </ligand>
</feature>
<dbReference type="EC" id="1.6.2.2" evidence="15"/>
<keyword evidence="6" id="KW-1000">Mitochondrion outer membrane</keyword>
<dbReference type="SUPFAM" id="SSF63380">
    <property type="entry name" value="Riboflavin synthase domain-like"/>
    <property type="match status" value="1"/>
</dbReference>
<dbReference type="Proteomes" id="UP001165120">
    <property type="component" value="Unassembled WGS sequence"/>
</dbReference>
<proteinExistence type="inferred from homology"/>
<feature type="domain" description="FAD-binding FR-type" evidence="16">
    <location>
        <begin position="49"/>
        <end position="153"/>
    </location>
</feature>
<dbReference type="InterPro" id="IPR001433">
    <property type="entry name" value="OxRdtase_FAD/NAD-bd"/>
</dbReference>
<comment type="subcellular location">
    <subcellularLocation>
        <location evidence="2">Mitochondrion outer membrane</location>
        <topology evidence="2">Single-pass membrane protein</topology>
    </subcellularLocation>
</comment>
<feature type="binding site" evidence="14">
    <location>
        <position position="121"/>
    </location>
    <ligand>
        <name>FAD</name>
        <dbReference type="ChEBI" id="CHEBI:57692"/>
    </ligand>
</feature>
<evidence type="ECO:0000256" key="1">
    <source>
        <dbReference type="ARBA" id="ARBA00001974"/>
    </source>
</evidence>
<dbReference type="EMBL" id="BSXN01000041">
    <property type="protein sequence ID" value="GME66793.1"/>
    <property type="molecule type" value="Genomic_DNA"/>
</dbReference>
<dbReference type="GO" id="GO:0090524">
    <property type="term" value="F:cytochrome-b5 reductase activity, acting on NADH"/>
    <property type="evidence" value="ECO:0007669"/>
    <property type="project" value="UniProtKB-EC"/>
</dbReference>
<dbReference type="AlphaFoldDB" id="A0A9W6SV67"/>
<dbReference type="InterPro" id="IPR008333">
    <property type="entry name" value="Cbr1-like_FAD-bd_dom"/>
</dbReference>
<feature type="binding site" evidence="14">
    <location>
        <position position="119"/>
    </location>
    <ligand>
        <name>FAD</name>
        <dbReference type="ChEBI" id="CHEBI:57692"/>
    </ligand>
</feature>
<evidence type="ECO:0000313" key="17">
    <source>
        <dbReference type="EMBL" id="GME66793.1"/>
    </source>
</evidence>